<dbReference type="Proteomes" id="UP001295423">
    <property type="component" value="Unassembled WGS sequence"/>
</dbReference>
<dbReference type="EMBL" id="CAKOGP040000446">
    <property type="protein sequence ID" value="CAJ1935089.1"/>
    <property type="molecule type" value="Genomic_DNA"/>
</dbReference>
<organism evidence="2 3">
    <name type="scientific">Cylindrotheca closterium</name>
    <dbReference type="NCBI Taxonomy" id="2856"/>
    <lineage>
        <taxon>Eukaryota</taxon>
        <taxon>Sar</taxon>
        <taxon>Stramenopiles</taxon>
        <taxon>Ochrophyta</taxon>
        <taxon>Bacillariophyta</taxon>
        <taxon>Bacillariophyceae</taxon>
        <taxon>Bacillariophycidae</taxon>
        <taxon>Bacillariales</taxon>
        <taxon>Bacillariaceae</taxon>
        <taxon>Cylindrotheca</taxon>
    </lineage>
</organism>
<keyword evidence="3" id="KW-1185">Reference proteome</keyword>
<evidence type="ECO:0000313" key="3">
    <source>
        <dbReference type="Proteomes" id="UP001295423"/>
    </source>
</evidence>
<sequence length="323" mass="36993">MTEQHRPSGVDRKRRRSSLDFTDEDWEEILNWMRNSREDGSDSGIMSTFERETLEKLIDSLPTRRTTRRKAFLNEQEAAKSRNEATVMDLVRSIPQNDVADPNRELNNRTKKSLQNEEIPRNRVWQILNSFTIKEAFPLSTLMNWMMQTIVRIFASPFAWPEMEQLLASWPERTMMEESPSQNDSNIILQGKNKKEEDLVQDQHCNPTPPPQSIECNSSPSSNHTPKPPVLFMLCGMEQFASRWSNTTTDNTATNSFLLNEKEEDHDDGCRPKKGAACKSHEPSAAKNGGNDENSVVSLETLETHIISKFSAGDHSDMSWSME</sequence>
<reference evidence="2" key="1">
    <citation type="submission" date="2023-08" db="EMBL/GenBank/DDBJ databases">
        <authorList>
            <person name="Audoor S."/>
            <person name="Bilcke G."/>
        </authorList>
    </citation>
    <scope>NUCLEOTIDE SEQUENCE</scope>
</reference>
<accession>A0AAD2FJ79</accession>
<dbReference type="AlphaFoldDB" id="A0AAD2FJ79"/>
<comment type="caution">
    <text evidence="2">The sequence shown here is derived from an EMBL/GenBank/DDBJ whole genome shotgun (WGS) entry which is preliminary data.</text>
</comment>
<evidence type="ECO:0000256" key="1">
    <source>
        <dbReference type="SAM" id="MobiDB-lite"/>
    </source>
</evidence>
<evidence type="ECO:0000313" key="2">
    <source>
        <dbReference type="EMBL" id="CAJ1935089.1"/>
    </source>
</evidence>
<proteinExistence type="predicted"/>
<feature type="region of interest" description="Disordered" evidence="1">
    <location>
        <begin position="195"/>
        <end position="228"/>
    </location>
</feature>
<name>A0AAD2FJ79_9STRA</name>
<protein>
    <submittedName>
        <fullName evidence="2">Uncharacterized protein</fullName>
    </submittedName>
</protein>
<feature type="compositionally biased region" description="Polar residues" evidence="1">
    <location>
        <begin position="214"/>
        <end position="225"/>
    </location>
</feature>
<feature type="region of interest" description="Disordered" evidence="1">
    <location>
        <begin position="263"/>
        <end position="296"/>
    </location>
</feature>
<gene>
    <name evidence="2" type="ORF">CYCCA115_LOCUS4427</name>
</gene>